<reference evidence="1" key="1">
    <citation type="journal article" date="2021" name="Proc. Natl. Acad. Sci. U.S.A.">
        <title>A Catalog of Tens of Thousands of Viruses from Human Metagenomes Reveals Hidden Associations with Chronic Diseases.</title>
        <authorList>
            <person name="Tisza M.J."/>
            <person name="Buck C.B."/>
        </authorList>
    </citation>
    <scope>NUCLEOTIDE SEQUENCE</scope>
    <source>
        <strain evidence="1">CtL4h4</strain>
    </source>
</reference>
<accession>A0A8S5TFZ0</accession>
<evidence type="ECO:0000313" key="1">
    <source>
        <dbReference type="EMBL" id="DAF62064.1"/>
    </source>
</evidence>
<protein>
    <submittedName>
        <fullName evidence="1">Uncharacterized protein</fullName>
    </submittedName>
</protein>
<organism evidence="1">
    <name type="scientific">Phage sp. ctL4h4</name>
    <dbReference type="NCBI Taxonomy" id="2828005"/>
    <lineage>
        <taxon>Viruses</taxon>
    </lineage>
</organism>
<dbReference type="EMBL" id="BK032819">
    <property type="protein sequence ID" value="DAF62064.1"/>
    <property type="molecule type" value="Genomic_DNA"/>
</dbReference>
<name>A0A8S5TFZ0_9VIRU</name>
<proteinExistence type="predicted"/>
<sequence length="33" mass="3861">MTLSFLSYFVLFMAENCTRVSFSVFICSIENLF</sequence>